<keyword evidence="8 9" id="KW-0539">Nucleus</keyword>
<comment type="similarity">
    <text evidence="2 9">Belongs to the nucleoporin Nup85 family.</text>
</comment>
<evidence type="ECO:0000256" key="4">
    <source>
        <dbReference type="ARBA" id="ARBA00022816"/>
    </source>
</evidence>
<dbReference type="Pfam" id="PF07575">
    <property type="entry name" value="Nucleopor_Nup85"/>
    <property type="match status" value="1"/>
</dbReference>
<dbReference type="GO" id="GO:0006406">
    <property type="term" value="P:mRNA export from nucleus"/>
    <property type="evidence" value="ECO:0007669"/>
    <property type="project" value="TreeGrafter"/>
</dbReference>
<keyword evidence="4 9" id="KW-0509">mRNA transport</keyword>
<accession>A0A8S1JEL3</accession>
<comment type="subunit">
    <text evidence="9">Component of the nuclear pore complex (NPC).</text>
</comment>
<evidence type="ECO:0000256" key="8">
    <source>
        <dbReference type="ARBA" id="ARBA00023242"/>
    </source>
</evidence>
<comment type="caution">
    <text evidence="11">The sequence shown here is derived from an EMBL/GenBank/DDBJ whole genome shotgun (WGS) entry which is preliminary data.</text>
</comment>
<dbReference type="GO" id="GO:0006606">
    <property type="term" value="P:protein import into nucleus"/>
    <property type="evidence" value="ECO:0007669"/>
    <property type="project" value="TreeGrafter"/>
</dbReference>
<comment type="subcellular location">
    <subcellularLocation>
        <location evidence="1 9">Nucleus</location>
        <location evidence="1 9">Nuclear pore complex</location>
    </subcellularLocation>
</comment>
<evidence type="ECO:0000313" key="11">
    <source>
        <dbReference type="EMBL" id="CAD7704740.1"/>
    </source>
</evidence>
<dbReference type="AlphaFoldDB" id="A0A8S1JEL3"/>
<evidence type="ECO:0000256" key="9">
    <source>
        <dbReference type="RuleBase" id="RU365073"/>
    </source>
</evidence>
<evidence type="ECO:0000256" key="3">
    <source>
        <dbReference type="ARBA" id="ARBA00022448"/>
    </source>
</evidence>
<name>A0A8S1JEL3_9CHLO</name>
<evidence type="ECO:0000256" key="7">
    <source>
        <dbReference type="ARBA" id="ARBA00023132"/>
    </source>
</evidence>
<dbReference type="InterPro" id="IPR011502">
    <property type="entry name" value="Nucleoporin_Nup85"/>
</dbReference>
<feature type="compositionally biased region" description="Low complexity" evidence="10">
    <location>
        <begin position="600"/>
        <end position="622"/>
    </location>
</feature>
<keyword evidence="9" id="KW-0472">Membrane</keyword>
<sequence length="713" mass="76693">MDGARQDAGAEVVEVAVPAGCALSFEWGRGAEIKTAALSSAAAAFGGGGATATATVSWGAPDEDCRKSLVSLSQLYTKLKRSLQPGMGRPSGKDIDRFVEECIRYARAHLDSSAPEQPGGHDDARTEVAALELMEVIFTTFHRRKGFFPYALVAWYTRHCRLFGGKPPGLLSNGDVKGTRSKGGNSDEEDREFWTRFLRLVALGLWTQARQLLCSHPAWETQDAEDAALTIVNNIMLRRPFMSGCSLLAGDSLSFEVEGLEALEAEHGRWLGVVEEALRNNLPAWRHQLPDVSLYLELFLELVSGKDHALRSCTDSWHQYVVASLLHRYPFFDADGLCGVVDASQIMMKGGAARWESETFLEEFMRCVGANEGTAALMAVLSPRAPLGPWCRVHLGTLLEALMGCRWEAVEDALGLSAAEHACLEFASGLCPSTVADRTAMVYLTECPVTGMRGAERVMDSAMVKIGDPDIPTAVSICDRLGLAWSRRNLCASLGIKQLCEGLYGSGLRWLLAGGNRRLVEWFMDGVAGEVQEVLREGAKHFDVALDPIPELLTLSPAFEAMAAAFPSLPPLAFLHRYAKFQAALSALSHALAGPQAPNTLGPQGPTTHGQQGPNTNGTQGPDMESLRAAAKSAILGMLEPGACPEDLRLAVLHRAVPLLEGDCGVFGGQDVWALLRAVPRGPEGPGGARLRRVLLGSVARMHADDMGVAAAR</sequence>
<evidence type="ECO:0000256" key="1">
    <source>
        <dbReference type="ARBA" id="ARBA00004567"/>
    </source>
</evidence>
<dbReference type="GO" id="GO:0017056">
    <property type="term" value="F:structural constituent of nuclear pore"/>
    <property type="evidence" value="ECO:0007669"/>
    <property type="project" value="TreeGrafter"/>
</dbReference>
<dbReference type="PANTHER" id="PTHR13373">
    <property type="entry name" value="FROUNT PROTEIN-RELATED"/>
    <property type="match status" value="1"/>
</dbReference>
<evidence type="ECO:0000256" key="2">
    <source>
        <dbReference type="ARBA" id="ARBA00005573"/>
    </source>
</evidence>
<keyword evidence="12" id="KW-1185">Reference proteome</keyword>
<dbReference type="EMBL" id="CAJHUC010002947">
    <property type="protein sequence ID" value="CAD7704740.1"/>
    <property type="molecule type" value="Genomic_DNA"/>
</dbReference>
<dbReference type="GO" id="GO:0031965">
    <property type="term" value="C:nuclear membrane"/>
    <property type="evidence" value="ECO:0007669"/>
    <property type="project" value="UniProtKB-UniRule"/>
</dbReference>
<keyword evidence="3 9" id="KW-0813">Transport</keyword>
<feature type="region of interest" description="Disordered" evidence="10">
    <location>
        <begin position="595"/>
        <end position="624"/>
    </location>
</feature>
<dbReference type="PANTHER" id="PTHR13373:SF21">
    <property type="entry name" value="NUCLEAR PORE COMPLEX PROTEIN NUP85"/>
    <property type="match status" value="1"/>
</dbReference>
<evidence type="ECO:0000256" key="6">
    <source>
        <dbReference type="ARBA" id="ARBA00023010"/>
    </source>
</evidence>
<evidence type="ECO:0000256" key="10">
    <source>
        <dbReference type="SAM" id="MobiDB-lite"/>
    </source>
</evidence>
<comment type="function">
    <text evidence="9">Functions as a component of the nuclear pore complex (NPC).</text>
</comment>
<gene>
    <name evidence="11" type="ORF">OSTQU699_LOCUS10095</name>
</gene>
<keyword evidence="5 9" id="KW-0653">Protein transport</keyword>
<protein>
    <recommendedName>
        <fullName evidence="9">Nuclear pore complex protein Nup85</fullName>
    </recommendedName>
</protein>
<reference evidence="11" key="1">
    <citation type="submission" date="2020-12" db="EMBL/GenBank/DDBJ databases">
        <authorList>
            <person name="Iha C."/>
        </authorList>
    </citation>
    <scope>NUCLEOTIDE SEQUENCE</scope>
</reference>
<dbReference type="OrthoDB" id="17644at2759"/>
<proteinExistence type="inferred from homology"/>
<dbReference type="GO" id="GO:0031080">
    <property type="term" value="C:nuclear pore outer ring"/>
    <property type="evidence" value="ECO:0007669"/>
    <property type="project" value="TreeGrafter"/>
</dbReference>
<organism evidence="11 12">
    <name type="scientific">Ostreobium quekettii</name>
    <dbReference type="NCBI Taxonomy" id="121088"/>
    <lineage>
        <taxon>Eukaryota</taxon>
        <taxon>Viridiplantae</taxon>
        <taxon>Chlorophyta</taxon>
        <taxon>core chlorophytes</taxon>
        <taxon>Ulvophyceae</taxon>
        <taxon>TCBD clade</taxon>
        <taxon>Bryopsidales</taxon>
        <taxon>Ostreobineae</taxon>
        <taxon>Ostreobiaceae</taxon>
        <taxon>Ostreobium</taxon>
    </lineage>
</organism>
<dbReference type="GO" id="GO:0045893">
    <property type="term" value="P:positive regulation of DNA-templated transcription"/>
    <property type="evidence" value="ECO:0007669"/>
    <property type="project" value="TreeGrafter"/>
</dbReference>
<keyword evidence="7 9" id="KW-0906">Nuclear pore complex</keyword>
<dbReference type="Proteomes" id="UP000708148">
    <property type="component" value="Unassembled WGS sequence"/>
</dbReference>
<keyword evidence="6 9" id="KW-0811">Translocation</keyword>
<evidence type="ECO:0000313" key="12">
    <source>
        <dbReference type="Proteomes" id="UP000708148"/>
    </source>
</evidence>
<evidence type="ECO:0000256" key="5">
    <source>
        <dbReference type="ARBA" id="ARBA00022927"/>
    </source>
</evidence>